<accession>A0A5P1ETL7</accession>
<feature type="coiled-coil region" evidence="1">
    <location>
        <begin position="79"/>
        <end position="131"/>
    </location>
</feature>
<dbReference type="EMBL" id="CM007385">
    <property type="protein sequence ID" value="ONK68069.1"/>
    <property type="molecule type" value="Genomic_DNA"/>
</dbReference>
<dbReference type="Gramene" id="ONK68069">
    <property type="protein sequence ID" value="ONK68069"/>
    <property type="gene ID" value="A4U43_C05F7090"/>
</dbReference>
<evidence type="ECO:0000256" key="1">
    <source>
        <dbReference type="SAM" id="Coils"/>
    </source>
</evidence>
<proteinExistence type="predicted"/>
<dbReference type="Proteomes" id="UP000243459">
    <property type="component" value="Chromosome 5"/>
</dbReference>
<dbReference type="AlphaFoldDB" id="A0A5P1ETL7"/>
<evidence type="ECO:0000313" key="3">
    <source>
        <dbReference type="Proteomes" id="UP000243459"/>
    </source>
</evidence>
<reference evidence="3" key="1">
    <citation type="journal article" date="2017" name="Nat. Commun.">
        <title>The asparagus genome sheds light on the origin and evolution of a young Y chromosome.</title>
        <authorList>
            <person name="Harkess A."/>
            <person name="Zhou J."/>
            <person name="Xu C."/>
            <person name="Bowers J.E."/>
            <person name="Van der Hulst R."/>
            <person name="Ayyampalayam S."/>
            <person name="Mercati F."/>
            <person name="Riccardi P."/>
            <person name="McKain M.R."/>
            <person name="Kakrana A."/>
            <person name="Tang H."/>
            <person name="Ray J."/>
            <person name="Groenendijk J."/>
            <person name="Arikit S."/>
            <person name="Mathioni S.M."/>
            <person name="Nakano M."/>
            <person name="Shan H."/>
            <person name="Telgmann-Rauber A."/>
            <person name="Kanno A."/>
            <person name="Yue Z."/>
            <person name="Chen H."/>
            <person name="Li W."/>
            <person name="Chen Y."/>
            <person name="Xu X."/>
            <person name="Zhang Y."/>
            <person name="Luo S."/>
            <person name="Chen H."/>
            <person name="Gao J."/>
            <person name="Mao Z."/>
            <person name="Pires J.C."/>
            <person name="Luo M."/>
            <person name="Kudrna D."/>
            <person name="Wing R.A."/>
            <person name="Meyers B.C."/>
            <person name="Yi K."/>
            <person name="Kong H."/>
            <person name="Lavrijsen P."/>
            <person name="Sunseri F."/>
            <person name="Falavigna A."/>
            <person name="Ye Y."/>
            <person name="Leebens-Mack J.H."/>
            <person name="Chen G."/>
        </authorList>
    </citation>
    <scope>NUCLEOTIDE SEQUENCE [LARGE SCALE GENOMIC DNA]</scope>
    <source>
        <strain evidence="3">cv. DH0086</strain>
    </source>
</reference>
<name>A0A5P1ETL7_ASPOF</name>
<sequence length="138" mass="16027">MLESWVAQSKAVEQFWVPRDEEILGEVPDVVLHLKLKSYLARGALVEQEIFGRMEQARASFLKLQEDLKASDSQKSADIDKVKHELHEQNKRIMFLLEEVSQGRQEADHAIEQAESDRHSAQRLKVELEEERLAHKKL</sequence>
<keyword evidence="3" id="KW-1185">Reference proteome</keyword>
<keyword evidence="1" id="KW-0175">Coiled coil</keyword>
<protein>
    <submittedName>
        <fullName evidence="2">Uncharacterized protein</fullName>
    </submittedName>
</protein>
<gene>
    <name evidence="2" type="ORF">A4U43_C05F7090</name>
</gene>
<organism evidence="2 3">
    <name type="scientific">Asparagus officinalis</name>
    <name type="common">Garden asparagus</name>
    <dbReference type="NCBI Taxonomy" id="4686"/>
    <lineage>
        <taxon>Eukaryota</taxon>
        <taxon>Viridiplantae</taxon>
        <taxon>Streptophyta</taxon>
        <taxon>Embryophyta</taxon>
        <taxon>Tracheophyta</taxon>
        <taxon>Spermatophyta</taxon>
        <taxon>Magnoliopsida</taxon>
        <taxon>Liliopsida</taxon>
        <taxon>Asparagales</taxon>
        <taxon>Asparagaceae</taxon>
        <taxon>Asparagoideae</taxon>
        <taxon>Asparagus</taxon>
    </lineage>
</organism>
<evidence type="ECO:0000313" key="2">
    <source>
        <dbReference type="EMBL" id="ONK68069.1"/>
    </source>
</evidence>